<name>A0ABW6RW27_9NOCA</name>
<evidence type="ECO:0000256" key="2">
    <source>
        <dbReference type="ARBA" id="ARBA00006411"/>
    </source>
</evidence>
<evidence type="ECO:0000256" key="1">
    <source>
        <dbReference type="ARBA" id="ARBA00004496"/>
    </source>
</evidence>
<comment type="subcellular location">
    <subcellularLocation>
        <location evidence="1">Cytoplasm</location>
    </subcellularLocation>
</comment>
<evidence type="ECO:0000256" key="3">
    <source>
        <dbReference type="ARBA" id="ARBA00022490"/>
    </source>
</evidence>
<proteinExistence type="inferred from homology"/>
<dbReference type="Pfam" id="PF14011">
    <property type="entry name" value="ESX-1_EspG"/>
    <property type="match status" value="1"/>
</dbReference>
<dbReference type="InterPro" id="IPR025734">
    <property type="entry name" value="EspG"/>
</dbReference>
<dbReference type="RefSeq" id="WP_387403359.1">
    <property type="nucleotide sequence ID" value="NZ_JBIAQY010000003.1"/>
</dbReference>
<keyword evidence="6" id="KW-1185">Reference proteome</keyword>
<protein>
    <submittedName>
        <fullName evidence="5">ESX secretion-associated protein EspG</fullName>
    </submittedName>
</protein>
<evidence type="ECO:0000313" key="6">
    <source>
        <dbReference type="Proteomes" id="UP001601992"/>
    </source>
</evidence>
<keyword evidence="4" id="KW-0143">Chaperone</keyword>
<comment type="caution">
    <text evidence="5">The sequence shown here is derived from an EMBL/GenBank/DDBJ whole genome shotgun (WGS) entry which is preliminary data.</text>
</comment>
<sequence length="265" mass="28970">MLESVVLTLDEMQFLLDKLQISQVPVVLDTFARYDTDVRRKEAFDAAAESLAARDLLDGEFVHRDLEDRLRALDRPHWAIAIRWYVGELVNRMCIAKGEEMEVVALRGPDSYVISEASHDLPGTIVAALGPADPLELEGMNVLTEDLEPILNDAGDSNATAQRLSRVGHPPRDAQTLAAALVEIPSHASIVGVIYGDGSRDIADGAVAVFNTRNGRFITTTTRSEDDVQWTSLASGTTGRLRTAIKDLIEKLPLREEFNPPAGGI</sequence>
<gene>
    <name evidence="5" type="ORF">ACFYXQ_10720</name>
</gene>
<dbReference type="EMBL" id="JBIAQY010000003">
    <property type="protein sequence ID" value="MFF3568233.1"/>
    <property type="molecule type" value="Genomic_DNA"/>
</dbReference>
<evidence type="ECO:0000313" key="5">
    <source>
        <dbReference type="EMBL" id="MFF3568233.1"/>
    </source>
</evidence>
<keyword evidence="3" id="KW-0963">Cytoplasm</keyword>
<evidence type="ECO:0000256" key="4">
    <source>
        <dbReference type="ARBA" id="ARBA00023186"/>
    </source>
</evidence>
<dbReference type="Proteomes" id="UP001601992">
    <property type="component" value="Unassembled WGS sequence"/>
</dbReference>
<reference evidence="5 6" key="1">
    <citation type="submission" date="2024-10" db="EMBL/GenBank/DDBJ databases">
        <title>The Natural Products Discovery Center: Release of the First 8490 Sequenced Strains for Exploring Actinobacteria Biosynthetic Diversity.</title>
        <authorList>
            <person name="Kalkreuter E."/>
            <person name="Kautsar S.A."/>
            <person name="Yang D."/>
            <person name="Bader C.D."/>
            <person name="Teijaro C.N."/>
            <person name="Fluegel L."/>
            <person name="Davis C.M."/>
            <person name="Simpson J.R."/>
            <person name="Lauterbach L."/>
            <person name="Steele A.D."/>
            <person name="Gui C."/>
            <person name="Meng S."/>
            <person name="Li G."/>
            <person name="Viehrig K."/>
            <person name="Ye F."/>
            <person name="Su P."/>
            <person name="Kiefer A.F."/>
            <person name="Nichols A."/>
            <person name="Cepeda A.J."/>
            <person name="Yan W."/>
            <person name="Fan B."/>
            <person name="Jiang Y."/>
            <person name="Adhikari A."/>
            <person name="Zheng C.-J."/>
            <person name="Schuster L."/>
            <person name="Cowan T.M."/>
            <person name="Smanski M.J."/>
            <person name="Chevrette M.G."/>
            <person name="De Carvalho L.P.S."/>
            <person name="Shen B."/>
        </authorList>
    </citation>
    <scope>NUCLEOTIDE SEQUENCE [LARGE SCALE GENOMIC DNA]</scope>
    <source>
        <strain evidence="5 6">NPDC002593</strain>
    </source>
</reference>
<comment type="similarity">
    <text evidence="2">Belongs to the EspG family.</text>
</comment>
<organism evidence="5 6">
    <name type="scientific">Nocardia jiangxiensis</name>
    <dbReference type="NCBI Taxonomy" id="282685"/>
    <lineage>
        <taxon>Bacteria</taxon>
        <taxon>Bacillati</taxon>
        <taxon>Actinomycetota</taxon>
        <taxon>Actinomycetes</taxon>
        <taxon>Mycobacteriales</taxon>
        <taxon>Nocardiaceae</taxon>
        <taxon>Nocardia</taxon>
    </lineage>
</organism>
<accession>A0ABW6RW27</accession>